<evidence type="ECO:0000259" key="2">
    <source>
        <dbReference type="Pfam" id="PF01833"/>
    </source>
</evidence>
<dbReference type="STRING" id="1801750.A3B85_02550"/>
<reference evidence="3 4" key="1">
    <citation type="journal article" date="2016" name="Nat. Commun.">
        <title>Thousands of microbial genomes shed light on interconnected biogeochemical processes in an aquifer system.</title>
        <authorList>
            <person name="Anantharaman K."/>
            <person name="Brown C.T."/>
            <person name="Hug L.A."/>
            <person name="Sharon I."/>
            <person name="Castelle C.J."/>
            <person name="Probst A.J."/>
            <person name="Thomas B.C."/>
            <person name="Singh A."/>
            <person name="Wilkins M.J."/>
            <person name="Karaoz U."/>
            <person name="Brodie E.L."/>
            <person name="Williams K.H."/>
            <person name="Hubbard S.S."/>
            <person name="Banfield J.F."/>
        </authorList>
    </citation>
    <scope>NUCLEOTIDE SEQUENCE [LARGE SCALE GENOMIC DNA]</scope>
</reference>
<protein>
    <recommendedName>
        <fullName evidence="2">IPT/TIG domain-containing protein</fullName>
    </recommendedName>
</protein>
<evidence type="ECO:0000256" key="1">
    <source>
        <dbReference type="SAM" id="Phobius"/>
    </source>
</evidence>
<dbReference type="InterPro" id="IPR002909">
    <property type="entry name" value="IPT_dom"/>
</dbReference>
<feature type="domain" description="IPT/TIG" evidence="2">
    <location>
        <begin position="71"/>
        <end position="158"/>
    </location>
</feature>
<dbReference type="SUPFAM" id="SSF81296">
    <property type="entry name" value="E set domains"/>
    <property type="match status" value="1"/>
</dbReference>
<dbReference type="Gene3D" id="2.60.40.10">
    <property type="entry name" value="Immunoglobulins"/>
    <property type="match status" value="1"/>
</dbReference>
<dbReference type="CDD" id="cd00102">
    <property type="entry name" value="IPT"/>
    <property type="match status" value="1"/>
</dbReference>
<sequence>MTFIYEYAILLDMEKINNKIIVFILGILVILAFSLVFMPLSFNEVSAAYGTNITYRTTDGNYSNEINNPIPSIDSINPKSSNVGIGTKTITITGSGFVPSSIARVNASNRPTTFIDDSHLLVQINGNDTYAYRTNGGFFITVFNGAPGGGYSDAAFFTVNNTATPPITSINNNNNFPDTFIDTVQTENGTVNDTGRNYSNLAANAIFGSNGFMPSGLIQWILLAIIILVIVILVRKISGAEEKYHSTPLKHA</sequence>
<dbReference type="Proteomes" id="UP000178374">
    <property type="component" value="Unassembled WGS sequence"/>
</dbReference>
<accession>A0A1F6W4B2</accession>
<keyword evidence="1" id="KW-0472">Membrane</keyword>
<keyword evidence="1" id="KW-1133">Transmembrane helix</keyword>
<comment type="caution">
    <text evidence="3">The sequence shown here is derived from an EMBL/GenBank/DDBJ whole genome shotgun (WGS) entry which is preliminary data.</text>
</comment>
<proteinExistence type="predicted"/>
<gene>
    <name evidence="3" type="ORF">A3B85_02550</name>
</gene>
<feature type="transmembrane region" description="Helical" evidence="1">
    <location>
        <begin position="217"/>
        <end position="234"/>
    </location>
</feature>
<dbReference type="AlphaFoldDB" id="A0A1F6W4B2"/>
<evidence type="ECO:0000313" key="3">
    <source>
        <dbReference type="EMBL" id="OGI76778.1"/>
    </source>
</evidence>
<name>A0A1F6W4B2_9BACT</name>
<dbReference type="InterPro" id="IPR013783">
    <property type="entry name" value="Ig-like_fold"/>
</dbReference>
<organism evidence="3 4">
    <name type="scientific">Candidatus Nomurabacteria bacterium RIFCSPHIGHO2_02_FULL_37_13</name>
    <dbReference type="NCBI Taxonomy" id="1801750"/>
    <lineage>
        <taxon>Bacteria</taxon>
        <taxon>Candidatus Nomuraibacteriota</taxon>
    </lineage>
</organism>
<dbReference type="InterPro" id="IPR014756">
    <property type="entry name" value="Ig_E-set"/>
</dbReference>
<dbReference type="EMBL" id="MFUA01000019">
    <property type="protein sequence ID" value="OGI76778.1"/>
    <property type="molecule type" value="Genomic_DNA"/>
</dbReference>
<evidence type="ECO:0000313" key="4">
    <source>
        <dbReference type="Proteomes" id="UP000178374"/>
    </source>
</evidence>
<dbReference type="Pfam" id="PF01833">
    <property type="entry name" value="TIG"/>
    <property type="match status" value="1"/>
</dbReference>
<keyword evidence="1" id="KW-0812">Transmembrane</keyword>
<feature type="transmembrane region" description="Helical" evidence="1">
    <location>
        <begin position="20"/>
        <end position="42"/>
    </location>
</feature>